<dbReference type="InterPro" id="IPR034768">
    <property type="entry name" value="4FE4S_WBL"/>
</dbReference>
<evidence type="ECO:0000256" key="3">
    <source>
        <dbReference type="ARBA" id="ARBA00022485"/>
    </source>
</evidence>
<keyword evidence="7 12" id="KW-0411">Iron-sulfur</keyword>
<evidence type="ECO:0000256" key="7">
    <source>
        <dbReference type="ARBA" id="ARBA00023014"/>
    </source>
</evidence>
<evidence type="ECO:0000256" key="2">
    <source>
        <dbReference type="ARBA" id="ARBA00006597"/>
    </source>
</evidence>
<dbReference type="RefSeq" id="WP_344665628.1">
    <property type="nucleotide sequence ID" value="NZ_BAAAQN010000011.1"/>
</dbReference>
<keyword evidence="4 12" id="KW-0963">Cytoplasm</keyword>
<evidence type="ECO:0000256" key="9">
    <source>
        <dbReference type="ARBA" id="ARBA00023125"/>
    </source>
</evidence>
<keyword evidence="9 12" id="KW-0238">DNA-binding</keyword>
<feature type="binding site" evidence="12">
    <location>
        <position position="52"/>
    </location>
    <ligand>
        <name>[4Fe-4S] cluster</name>
        <dbReference type="ChEBI" id="CHEBI:49883"/>
    </ligand>
</feature>
<evidence type="ECO:0000256" key="11">
    <source>
        <dbReference type="ARBA" id="ARBA00023163"/>
    </source>
</evidence>
<comment type="similarity">
    <text evidence="2 12">Belongs to the WhiB family.</text>
</comment>
<evidence type="ECO:0000256" key="6">
    <source>
        <dbReference type="ARBA" id="ARBA00023004"/>
    </source>
</evidence>
<keyword evidence="10 12" id="KW-1015">Disulfide bond</keyword>
<feature type="domain" description="4Fe-4S Wbl-type" evidence="13">
    <location>
        <begin position="21"/>
        <end position="85"/>
    </location>
</feature>
<feature type="binding site" evidence="12">
    <location>
        <position position="55"/>
    </location>
    <ligand>
        <name>[4Fe-4S] cluster</name>
        <dbReference type="ChEBI" id="CHEBI:49883"/>
    </ligand>
</feature>
<keyword evidence="11 12" id="KW-0804">Transcription</keyword>
<evidence type="ECO:0000259" key="13">
    <source>
        <dbReference type="PROSITE" id="PS51674"/>
    </source>
</evidence>
<feature type="binding site" evidence="12">
    <location>
        <position position="22"/>
    </location>
    <ligand>
        <name>[4Fe-4S] cluster</name>
        <dbReference type="ChEBI" id="CHEBI:49883"/>
    </ligand>
</feature>
<evidence type="ECO:0000313" key="14">
    <source>
        <dbReference type="EMBL" id="GAA2025302.1"/>
    </source>
</evidence>
<evidence type="ECO:0000256" key="8">
    <source>
        <dbReference type="ARBA" id="ARBA00023015"/>
    </source>
</evidence>
<evidence type="ECO:0000256" key="10">
    <source>
        <dbReference type="ARBA" id="ARBA00023157"/>
    </source>
</evidence>
<evidence type="ECO:0000256" key="12">
    <source>
        <dbReference type="HAMAP-Rule" id="MF_01479"/>
    </source>
</evidence>
<accession>A0ABP5FFG1</accession>
<protein>
    <recommendedName>
        <fullName evidence="12">Transcriptional regulator WhiB</fullName>
    </recommendedName>
</protein>
<sequence>MKHAAALRPLLTTWQWQAAAACRGLPSAAFFSPTGERGEARERREQAAKRICAGCPVREECAAFAVALGERHGTWGGLTDKERRGAWRN</sequence>
<keyword evidence="8 12" id="KW-0805">Transcription regulation</keyword>
<dbReference type="PROSITE" id="PS51674">
    <property type="entry name" value="4FE4S_WBL"/>
    <property type="match status" value="1"/>
</dbReference>
<comment type="cofactor">
    <cofactor evidence="12">
        <name>[4Fe-4S] cluster</name>
        <dbReference type="ChEBI" id="CHEBI:49883"/>
    </cofactor>
    <text evidence="12">Binds 1 [4Fe-4S] cluster per subunit. Following nitrosylation of the [4Fe-4S] cluster binds 1 [4Fe-8(NO)] cluster per subunit.</text>
</comment>
<dbReference type="PANTHER" id="PTHR38839">
    <property type="entry name" value="TRANSCRIPTIONAL REGULATOR WHID-RELATED"/>
    <property type="match status" value="1"/>
</dbReference>
<comment type="function">
    <text evidence="12">Acts as a transcriptional regulator. Probably redox-responsive. The apo- but not holo-form probably binds DNA.</text>
</comment>
<evidence type="ECO:0000256" key="1">
    <source>
        <dbReference type="ARBA" id="ARBA00004496"/>
    </source>
</evidence>
<dbReference type="PANTHER" id="PTHR38839:SF5">
    <property type="entry name" value="TRANSCRIPTIONAL REGULATOR WHID"/>
    <property type="match status" value="1"/>
</dbReference>
<evidence type="ECO:0000313" key="15">
    <source>
        <dbReference type="Proteomes" id="UP001500751"/>
    </source>
</evidence>
<name>A0ABP5FFG1_9ACTN</name>
<keyword evidence="15" id="KW-1185">Reference proteome</keyword>
<dbReference type="Pfam" id="PF02467">
    <property type="entry name" value="Whib"/>
    <property type="match status" value="1"/>
</dbReference>
<evidence type="ECO:0000256" key="5">
    <source>
        <dbReference type="ARBA" id="ARBA00022723"/>
    </source>
</evidence>
<dbReference type="InterPro" id="IPR003482">
    <property type="entry name" value="Whib"/>
</dbReference>
<keyword evidence="6 12" id="KW-0408">Iron</keyword>
<dbReference type="PROSITE" id="PS51257">
    <property type="entry name" value="PROKAR_LIPOPROTEIN"/>
    <property type="match status" value="1"/>
</dbReference>
<organism evidence="14 15">
    <name type="scientific">Catenulispora yoronensis</name>
    <dbReference type="NCBI Taxonomy" id="450799"/>
    <lineage>
        <taxon>Bacteria</taxon>
        <taxon>Bacillati</taxon>
        <taxon>Actinomycetota</taxon>
        <taxon>Actinomycetes</taxon>
        <taxon>Catenulisporales</taxon>
        <taxon>Catenulisporaceae</taxon>
        <taxon>Catenulispora</taxon>
    </lineage>
</organism>
<evidence type="ECO:0000256" key="4">
    <source>
        <dbReference type="ARBA" id="ARBA00022490"/>
    </source>
</evidence>
<reference evidence="15" key="1">
    <citation type="journal article" date="2019" name="Int. J. Syst. Evol. Microbiol.">
        <title>The Global Catalogue of Microorganisms (GCM) 10K type strain sequencing project: providing services to taxonomists for standard genome sequencing and annotation.</title>
        <authorList>
            <consortium name="The Broad Institute Genomics Platform"/>
            <consortium name="The Broad Institute Genome Sequencing Center for Infectious Disease"/>
            <person name="Wu L."/>
            <person name="Ma J."/>
        </authorList>
    </citation>
    <scope>NUCLEOTIDE SEQUENCE [LARGE SCALE GENOMIC DNA]</scope>
    <source>
        <strain evidence="15">JCM 16014</strain>
    </source>
</reference>
<comment type="PTM">
    <text evidence="12">Upon Fe-S cluster removal intramolecular disulfide bonds are formed.</text>
</comment>
<dbReference type="EMBL" id="BAAAQN010000011">
    <property type="protein sequence ID" value="GAA2025302.1"/>
    <property type="molecule type" value="Genomic_DNA"/>
</dbReference>
<keyword evidence="5 12" id="KW-0479">Metal-binding</keyword>
<dbReference type="HAMAP" id="MF_01479">
    <property type="entry name" value="WhiB"/>
    <property type="match status" value="1"/>
</dbReference>
<keyword evidence="3 12" id="KW-0004">4Fe-4S</keyword>
<dbReference type="Proteomes" id="UP001500751">
    <property type="component" value="Unassembled WGS sequence"/>
</dbReference>
<feature type="binding site" evidence="12">
    <location>
        <position position="61"/>
    </location>
    <ligand>
        <name>[4Fe-4S] cluster</name>
        <dbReference type="ChEBI" id="CHEBI:49883"/>
    </ligand>
</feature>
<comment type="PTM">
    <text evidence="12">The Fe-S cluster can be nitrosylated by nitric oxide (NO).</text>
</comment>
<proteinExistence type="inferred from homology"/>
<comment type="caution">
    <text evidence="14">The sequence shown here is derived from an EMBL/GenBank/DDBJ whole genome shotgun (WGS) entry which is preliminary data.</text>
</comment>
<comment type="subcellular location">
    <subcellularLocation>
        <location evidence="1 12">Cytoplasm</location>
    </subcellularLocation>
</comment>
<gene>
    <name evidence="12" type="primary">whiB</name>
    <name evidence="14" type="ORF">GCM10009839_24170</name>
</gene>